<gene>
    <name evidence="9" type="ORF">GSMUA_12870.1</name>
</gene>
<evidence type="ECO:0000256" key="6">
    <source>
        <dbReference type="SAM" id="MobiDB-lite"/>
    </source>
</evidence>
<evidence type="ECO:0000256" key="5">
    <source>
        <dbReference type="ARBA" id="ARBA00023180"/>
    </source>
</evidence>
<dbReference type="Pfam" id="PF04577">
    <property type="entry name" value="Glyco_transf_61"/>
    <property type="match status" value="1"/>
</dbReference>
<accession>A0A804L6Z1</accession>
<keyword evidence="7" id="KW-0472">Membrane</keyword>
<keyword evidence="3" id="KW-0328">Glycosyltransferase</keyword>
<proteinExistence type="predicted"/>
<dbReference type="Gramene" id="Ma11_t12040.1">
    <property type="protein sequence ID" value="Ma11_p12040.1"/>
    <property type="gene ID" value="Ma11_g12040"/>
</dbReference>
<dbReference type="GO" id="GO:0016757">
    <property type="term" value="F:glycosyltransferase activity"/>
    <property type="evidence" value="ECO:0000318"/>
    <property type="project" value="GO_Central"/>
</dbReference>
<evidence type="ECO:0000256" key="4">
    <source>
        <dbReference type="ARBA" id="ARBA00022679"/>
    </source>
</evidence>
<evidence type="ECO:0000259" key="8">
    <source>
        <dbReference type="Pfam" id="PF04577"/>
    </source>
</evidence>
<dbReference type="EnsemblPlants" id="Ma11_t12040.1">
    <property type="protein sequence ID" value="Ma11_p12040.1"/>
    <property type="gene ID" value="Ma11_g12040"/>
</dbReference>
<sequence length="505" mass="56772">MGYNPKLVKRLRQQQSRGLGAGLIVGCLLLSMTYVTVFRTDIDLLSILNSSPPSSPIIAAPTDPPAVANMTWFRQLDDEDGNRPQNGQSAAAPSVKQQHLPSTTERADVVARRRSKPLCDLSEYRTDVCDMEGDIRIVGKGSSTVMLVPPNGSSGTSESWEVKPYARKGDRTVTRNVRKVKVKSLQEHEEAPVCSLHHTVPGVLFASAGYCGNIFHDVADVLLPLFITSSGFDGNVQFLVANNQSWWFYKYHHILQKLSSHELINYDHDDRVHCFKHVIVGLRADRDLMVDASRSAQGLSMLNFVKFLRSAYSLERDRPWTAGGPPGRKPRLLFIARGRSRRFVNLDEIVRLAEQVGFEVVMAEPSFMDVGRFAGTVNSCDVMVGVHGAGLTNMVFLPTNAVLIQVVPLAKLDWIAANYYAEPAKGMKLRYLQYEISEEESTLIELYPRDHKVFKDPDSIHKQGWKKMGEVYLRKQNVKLNVNRFRPVLEKALQLLKEKAEHTRE</sequence>
<evidence type="ECO:0000256" key="1">
    <source>
        <dbReference type="ARBA" id="ARBA00004323"/>
    </source>
</evidence>
<keyword evidence="5" id="KW-0325">Glycoprotein</keyword>
<comment type="subcellular location">
    <subcellularLocation>
        <location evidence="1">Golgi apparatus membrane</location>
        <topology evidence="1">Single-pass type II membrane protein</topology>
    </subcellularLocation>
</comment>
<keyword evidence="11" id="KW-1185">Reference proteome</keyword>
<evidence type="ECO:0000256" key="3">
    <source>
        <dbReference type="ARBA" id="ARBA00022676"/>
    </source>
</evidence>
<dbReference type="InterPro" id="IPR049625">
    <property type="entry name" value="Glyco_transf_61_cat"/>
</dbReference>
<name>A0A804L6Z1_MUSAM</name>
<feature type="domain" description="Glycosyltransferase 61 catalytic" evidence="8">
    <location>
        <begin position="256"/>
        <end position="404"/>
    </location>
</feature>
<dbReference type="AlphaFoldDB" id="A0A804L6Z1"/>
<feature type="compositionally biased region" description="Polar residues" evidence="6">
    <location>
        <begin position="83"/>
        <end position="104"/>
    </location>
</feature>
<evidence type="ECO:0000313" key="11">
    <source>
        <dbReference type="Proteomes" id="UP000012960"/>
    </source>
</evidence>
<evidence type="ECO:0000313" key="10">
    <source>
        <dbReference type="EnsemblPlants" id="Ma11_p12040.1"/>
    </source>
</evidence>
<keyword evidence="4" id="KW-0808">Transferase</keyword>
<organism evidence="10 11">
    <name type="scientific">Musa acuminata subsp. malaccensis</name>
    <name type="common">Wild banana</name>
    <name type="synonym">Musa malaccensis</name>
    <dbReference type="NCBI Taxonomy" id="214687"/>
    <lineage>
        <taxon>Eukaryota</taxon>
        <taxon>Viridiplantae</taxon>
        <taxon>Streptophyta</taxon>
        <taxon>Embryophyta</taxon>
        <taxon>Tracheophyta</taxon>
        <taxon>Spermatophyta</taxon>
        <taxon>Magnoliopsida</taxon>
        <taxon>Liliopsida</taxon>
        <taxon>Zingiberales</taxon>
        <taxon>Musaceae</taxon>
        <taxon>Musa</taxon>
    </lineage>
</organism>
<keyword evidence="7" id="KW-1133">Transmembrane helix</keyword>
<dbReference type="OrthoDB" id="529273at2759"/>
<reference evidence="9" key="1">
    <citation type="submission" date="2021-03" db="EMBL/GenBank/DDBJ databases">
        <authorList>
            <consortium name="Genoscope - CEA"/>
            <person name="William W."/>
        </authorList>
    </citation>
    <scope>NUCLEOTIDE SEQUENCE</scope>
    <source>
        <strain evidence="9">Doubled-haploid Pahang</strain>
    </source>
</reference>
<keyword evidence="7" id="KW-0812">Transmembrane</keyword>
<evidence type="ECO:0000256" key="7">
    <source>
        <dbReference type="SAM" id="Phobius"/>
    </source>
</evidence>
<evidence type="ECO:0000256" key="2">
    <source>
        <dbReference type="ARBA" id="ARBA00004881"/>
    </source>
</evidence>
<feature type="transmembrane region" description="Helical" evidence="7">
    <location>
        <begin position="20"/>
        <end position="38"/>
    </location>
</feature>
<feature type="region of interest" description="Disordered" evidence="6">
    <location>
        <begin position="77"/>
        <end position="107"/>
    </location>
</feature>
<dbReference type="InterPro" id="IPR007657">
    <property type="entry name" value="Glycosyltransferase_61"/>
</dbReference>
<comment type="pathway">
    <text evidence="2">Glycan metabolism.</text>
</comment>
<dbReference type="GO" id="GO:0000139">
    <property type="term" value="C:Golgi membrane"/>
    <property type="evidence" value="ECO:0007669"/>
    <property type="project" value="UniProtKB-SubCell"/>
</dbReference>
<dbReference type="EMBL" id="HG996475">
    <property type="protein sequence ID" value="CAG1864341.1"/>
    <property type="molecule type" value="Genomic_DNA"/>
</dbReference>
<protein>
    <submittedName>
        <fullName evidence="9">(wild Malaysian banana) hypothetical protein</fullName>
    </submittedName>
</protein>
<dbReference type="GO" id="GO:0016763">
    <property type="term" value="F:pentosyltransferase activity"/>
    <property type="evidence" value="ECO:0007669"/>
    <property type="project" value="UniProtKB-ARBA"/>
</dbReference>
<evidence type="ECO:0000313" key="9">
    <source>
        <dbReference type="EMBL" id="CAG1864341.1"/>
    </source>
</evidence>
<dbReference type="PANTHER" id="PTHR20961">
    <property type="entry name" value="GLYCOSYLTRANSFERASE"/>
    <property type="match status" value="1"/>
</dbReference>
<dbReference type="PANTHER" id="PTHR20961:SF144">
    <property type="entry name" value="OS01G0119100 PROTEIN"/>
    <property type="match status" value="1"/>
</dbReference>
<dbReference type="InParanoid" id="A0A804L6Z1"/>
<dbReference type="Proteomes" id="UP000012960">
    <property type="component" value="Unplaced"/>
</dbReference>
<reference evidence="10" key="2">
    <citation type="submission" date="2021-05" db="UniProtKB">
        <authorList>
            <consortium name="EnsemblPlants"/>
        </authorList>
    </citation>
    <scope>IDENTIFICATION</scope>
    <source>
        <strain evidence="10">subsp. malaccensis</strain>
    </source>
</reference>
<dbReference type="OMA" id="QRVHCYR"/>